<dbReference type="STRING" id="1280952.HJA_02025"/>
<evidence type="ECO:0000313" key="4">
    <source>
        <dbReference type="Proteomes" id="UP000024816"/>
    </source>
</evidence>
<proteinExistence type="predicted"/>
<dbReference type="RefSeq" id="WP_035577497.1">
    <property type="nucleotide sequence ID" value="NZ_ARYJ01000001.1"/>
</dbReference>
<comment type="caution">
    <text evidence="3">The sequence shown here is derived from an EMBL/GenBank/DDBJ whole genome shotgun (WGS) entry which is preliminary data.</text>
</comment>
<gene>
    <name evidence="3" type="ORF">HJA_02025</name>
</gene>
<reference evidence="3 4" key="1">
    <citation type="journal article" date="2014" name="Antonie Van Leeuwenhoek">
        <title>Hyphomonas beringensis sp. nov. and Hyphomonas chukchiensis sp. nov., isolated from surface seawater of the Bering Sea and Chukchi Sea.</title>
        <authorList>
            <person name="Li C."/>
            <person name="Lai Q."/>
            <person name="Li G."/>
            <person name="Dong C."/>
            <person name="Wang J."/>
            <person name="Liao Y."/>
            <person name="Shao Z."/>
        </authorList>
    </citation>
    <scope>NUCLEOTIDE SEQUENCE [LARGE SCALE GENOMIC DNA]</scope>
    <source>
        <strain evidence="3 4">VP2</strain>
    </source>
</reference>
<dbReference type="Pfam" id="PF07811">
    <property type="entry name" value="TadE"/>
    <property type="match status" value="1"/>
</dbReference>
<feature type="transmembrane region" description="Helical" evidence="1">
    <location>
        <begin position="32"/>
        <end position="59"/>
    </location>
</feature>
<evidence type="ECO:0000256" key="1">
    <source>
        <dbReference type="SAM" id="Phobius"/>
    </source>
</evidence>
<dbReference type="AlphaFoldDB" id="A0A059FKY8"/>
<dbReference type="PATRIC" id="fig|1280952.3.peg.411"/>
<organism evidence="3 4">
    <name type="scientific">Hyphomonas jannaschiana VP2</name>
    <dbReference type="NCBI Taxonomy" id="1280952"/>
    <lineage>
        <taxon>Bacteria</taxon>
        <taxon>Pseudomonadati</taxon>
        <taxon>Pseudomonadota</taxon>
        <taxon>Alphaproteobacteria</taxon>
        <taxon>Hyphomonadales</taxon>
        <taxon>Hyphomonadaceae</taxon>
        <taxon>Hyphomonas</taxon>
    </lineage>
</organism>
<dbReference type="Proteomes" id="UP000024816">
    <property type="component" value="Unassembled WGS sequence"/>
</dbReference>
<feature type="domain" description="TadE-like" evidence="2">
    <location>
        <begin position="26"/>
        <end position="68"/>
    </location>
</feature>
<dbReference type="EMBL" id="ARYJ01000001">
    <property type="protein sequence ID" value="KCZ91277.1"/>
    <property type="molecule type" value="Genomic_DNA"/>
</dbReference>
<sequence length="186" mass="20533">MRSPTAGILTSRLQRKLAEWATERRGQTAVEFALIAAPFFFIIFGLMEICLIFIMSTVLEHAVSDSSREIRTGQAQEAGFSKVEFRNSVCDKMFGLMGCDSNLHIDVKRLSNFSSADLGSPLDADGNFDDSSFDFQPGGSNDIVAVRVYYEWSLVTPIMSAPLANMANGKHMIQASTVFRNEPFGD</sequence>
<keyword evidence="1" id="KW-0812">Transmembrane</keyword>
<keyword evidence="4" id="KW-1185">Reference proteome</keyword>
<keyword evidence="1" id="KW-1133">Transmembrane helix</keyword>
<keyword evidence="1" id="KW-0472">Membrane</keyword>
<evidence type="ECO:0000313" key="3">
    <source>
        <dbReference type="EMBL" id="KCZ91277.1"/>
    </source>
</evidence>
<dbReference type="InterPro" id="IPR012495">
    <property type="entry name" value="TadE-like_dom"/>
</dbReference>
<dbReference type="eggNOG" id="COG4961">
    <property type="taxonomic scope" value="Bacteria"/>
</dbReference>
<accession>A0A059FKY8</accession>
<name>A0A059FKY8_9PROT</name>
<dbReference type="OrthoDB" id="7990385at2"/>
<protein>
    <submittedName>
        <fullName evidence="3">TadE-like protein</fullName>
    </submittedName>
</protein>
<evidence type="ECO:0000259" key="2">
    <source>
        <dbReference type="Pfam" id="PF07811"/>
    </source>
</evidence>